<feature type="domain" description="Histidine kinase" evidence="8">
    <location>
        <begin position="610"/>
        <end position="827"/>
    </location>
</feature>
<reference evidence="11" key="1">
    <citation type="journal article" date="2019" name="Int. J. Syst. Evol. Microbiol.">
        <title>The Global Catalogue of Microorganisms (GCM) 10K type strain sequencing project: providing services to taxonomists for standard genome sequencing and annotation.</title>
        <authorList>
            <consortium name="The Broad Institute Genomics Platform"/>
            <consortium name="The Broad Institute Genome Sequencing Center for Infectious Disease"/>
            <person name="Wu L."/>
            <person name="Ma J."/>
        </authorList>
    </citation>
    <scope>NUCLEOTIDE SEQUENCE [LARGE SCALE GENOMIC DNA]</scope>
    <source>
        <strain evidence="11">CCM 7526</strain>
    </source>
</reference>
<evidence type="ECO:0000256" key="6">
    <source>
        <dbReference type="ARBA" id="ARBA00022777"/>
    </source>
</evidence>
<dbReference type="InterPro" id="IPR036890">
    <property type="entry name" value="HATPase_C_sf"/>
</dbReference>
<dbReference type="SUPFAM" id="SSF55785">
    <property type="entry name" value="PYP-like sensor domain (PAS domain)"/>
    <property type="match status" value="2"/>
</dbReference>
<dbReference type="SUPFAM" id="SSF47384">
    <property type="entry name" value="Homodimeric domain of signal transducing histidine kinase"/>
    <property type="match status" value="1"/>
</dbReference>
<dbReference type="InterPro" id="IPR036097">
    <property type="entry name" value="HisK_dim/P_sf"/>
</dbReference>
<keyword evidence="10" id="KW-0067">ATP-binding</keyword>
<dbReference type="GO" id="GO:0005524">
    <property type="term" value="F:ATP binding"/>
    <property type="evidence" value="ECO:0007669"/>
    <property type="project" value="UniProtKB-KW"/>
</dbReference>
<gene>
    <name evidence="10" type="ORF">ACFQ5G_03900</name>
</gene>
<evidence type="ECO:0000256" key="2">
    <source>
        <dbReference type="ARBA" id="ARBA00004236"/>
    </source>
</evidence>
<evidence type="ECO:0000259" key="9">
    <source>
        <dbReference type="PROSITE" id="PS50112"/>
    </source>
</evidence>
<dbReference type="Pfam" id="PF02518">
    <property type="entry name" value="HATPase_c"/>
    <property type="match status" value="1"/>
</dbReference>
<dbReference type="InterPro" id="IPR004358">
    <property type="entry name" value="Sig_transdc_His_kin-like_C"/>
</dbReference>
<dbReference type="SUPFAM" id="SSF55874">
    <property type="entry name" value="ATPase domain of HSP90 chaperone/DNA topoisomerase II/histidine kinase"/>
    <property type="match status" value="1"/>
</dbReference>
<accession>A0ABW4A1Z5</accession>
<dbReference type="PANTHER" id="PTHR43711:SF31">
    <property type="entry name" value="HISTIDINE KINASE"/>
    <property type="match status" value="1"/>
</dbReference>
<dbReference type="Gene3D" id="1.10.287.130">
    <property type="match status" value="1"/>
</dbReference>
<dbReference type="Gene3D" id="3.30.565.10">
    <property type="entry name" value="Histidine kinase-like ATPase, C-terminal domain"/>
    <property type="match status" value="1"/>
</dbReference>
<name>A0ABW4A1Z5_9ACTN</name>
<dbReference type="InterPro" id="IPR005467">
    <property type="entry name" value="His_kinase_dom"/>
</dbReference>
<feature type="domain" description="PAS" evidence="9">
    <location>
        <begin position="177"/>
        <end position="224"/>
    </location>
</feature>
<dbReference type="SMART" id="SM00388">
    <property type="entry name" value="HisKA"/>
    <property type="match status" value="1"/>
</dbReference>
<comment type="subcellular location">
    <subcellularLocation>
        <location evidence="2">Cell membrane</location>
    </subcellularLocation>
</comment>
<keyword evidence="4" id="KW-0597">Phosphoprotein</keyword>
<dbReference type="SMART" id="SM00091">
    <property type="entry name" value="PAS"/>
    <property type="match status" value="2"/>
</dbReference>
<organism evidence="10 11">
    <name type="scientific">Actinoplanes sichuanensis</name>
    <dbReference type="NCBI Taxonomy" id="512349"/>
    <lineage>
        <taxon>Bacteria</taxon>
        <taxon>Bacillati</taxon>
        <taxon>Actinomycetota</taxon>
        <taxon>Actinomycetes</taxon>
        <taxon>Micromonosporales</taxon>
        <taxon>Micromonosporaceae</taxon>
        <taxon>Actinoplanes</taxon>
    </lineage>
</organism>
<dbReference type="EMBL" id="JBHTMK010000005">
    <property type="protein sequence ID" value="MFD1364485.1"/>
    <property type="molecule type" value="Genomic_DNA"/>
</dbReference>
<dbReference type="RefSeq" id="WP_378078285.1">
    <property type="nucleotide sequence ID" value="NZ_JBHTMK010000005.1"/>
</dbReference>
<dbReference type="PRINTS" id="PR00344">
    <property type="entry name" value="BCTRLSENSOR"/>
</dbReference>
<keyword evidence="11" id="KW-1185">Reference proteome</keyword>
<dbReference type="CDD" id="cd00082">
    <property type="entry name" value="HisKA"/>
    <property type="match status" value="1"/>
</dbReference>
<comment type="caution">
    <text evidence="10">The sequence shown here is derived from an EMBL/GenBank/DDBJ whole genome shotgun (WGS) entry which is preliminary data.</text>
</comment>
<dbReference type="Gene3D" id="3.30.450.20">
    <property type="entry name" value="PAS domain"/>
    <property type="match status" value="2"/>
</dbReference>
<dbReference type="InterPro" id="IPR035965">
    <property type="entry name" value="PAS-like_dom_sf"/>
</dbReference>
<dbReference type="InterPro" id="IPR050736">
    <property type="entry name" value="Sensor_HK_Regulatory"/>
</dbReference>
<evidence type="ECO:0000256" key="4">
    <source>
        <dbReference type="ARBA" id="ARBA00022553"/>
    </source>
</evidence>
<keyword evidence="6" id="KW-0418">Kinase</keyword>
<dbReference type="CDD" id="cd00130">
    <property type="entry name" value="PAS"/>
    <property type="match status" value="1"/>
</dbReference>
<dbReference type="Pfam" id="PF13185">
    <property type="entry name" value="GAF_2"/>
    <property type="match status" value="1"/>
</dbReference>
<dbReference type="SMART" id="SM00387">
    <property type="entry name" value="HATPase_c"/>
    <property type="match status" value="1"/>
</dbReference>
<dbReference type="InterPro" id="IPR029016">
    <property type="entry name" value="GAF-like_dom_sf"/>
</dbReference>
<dbReference type="Gene3D" id="3.30.450.40">
    <property type="match status" value="2"/>
</dbReference>
<keyword evidence="7" id="KW-0902">Two-component regulatory system</keyword>
<evidence type="ECO:0000313" key="10">
    <source>
        <dbReference type="EMBL" id="MFD1364485.1"/>
    </source>
</evidence>
<dbReference type="EC" id="2.7.13.3" evidence="3"/>
<dbReference type="CDD" id="cd00075">
    <property type="entry name" value="HATPase"/>
    <property type="match status" value="1"/>
</dbReference>
<evidence type="ECO:0000256" key="7">
    <source>
        <dbReference type="ARBA" id="ARBA00023012"/>
    </source>
</evidence>
<evidence type="ECO:0000256" key="5">
    <source>
        <dbReference type="ARBA" id="ARBA00022679"/>
    </source>
</evidence>
<protein>
    <recommendedName>
        <fullName evidence="3">histidine kinase</fullName>
        <ecNumber evidence="3">2.7.13.3</ecNumber>
    </recommendedName>
</protein>
<evidence type="ECO:0000313" key="11">
    <source>
        <dbReference type="Proteomes" id="UP001597183"/>
    </source>
</evidence>
<dbReference type="InterPro" id="IPR003018">
    <property type="entry name" value="GAF"/>
</dbReference>
<dbReference type="SMART" id="SM00065">
    <property type="entry name" value="GAF"/>
    <property type="match status" value="2"/>
</dbReference>
<proteinExistence type="predicted"/>
<dbReference type="Pfam" id="PF00989">
    <property type="entry name" value="PAS"/>
    <property type="match status" value="2"/>
</dbReference>
<evidence type="ECO:0000256" key="3">
    <source>
        <dbReference type="ARBA" id="ARBA00012438"/>
    </source>
</evidence>
<keyword evidence="5" id="KW-0808">Transferase</keyword>
<evidence type="ECO:0000259" key="8">
    <source>
        <dbReference type="PROSITE" id="PS50109"/>
    </source>
</evidence>
<dbReference type="Pfam" id="PF01590">
    <property type="entry name" value="GAF"/>
    <property type="match status" value="1"/>
</dbReference>
<dbReference type="PANTHER" id="PTHR43711">
    <property type="entry name" value="TWO-COMPONENT HISTIDINE KINASE"/>
    <property type="match status" value="1"/>
</dbReference>
<comment type="catalytic activity">
    <reaction evidence="1">
        <text>ATP + protein L-histidine = ADP + protein N-phospho-L-histidine.</text>
        <dbReference type="EC" id="2.7.13.3"/>
    </reaction>
</comment>
<sequence>MKLLGDATRIAAAEQAAALLANVGVSLDGLCRMAAHLLSAPMAALMVVEGCQEQHLGSQGLPPGLVEATCRPLADSWGACVIGDARVVAAADLSADSDHVLHGHPLAGHGVTALLGVPVRDSDGRPVAALLAFDVQPRHWSDEEALVLIEIAELLTASVWAATGNRCLQVGLDSAALLDSVQEAFIAVDPVGIIRGFNRAAQEMFGYSAAQMCGQSLQEALAPQYGTEPITAALQRLFAARPRRPVRREVSMRHRDGHRISSRAALSVVNGTAGDIAAVFLTDLTAEAAAQQTARRQARFLTALLDSLSVGVIACDDTGRITVMNRALRQVHHHPEVGPVPDNLPTIGSTSVFDTAMRPLAWDQMPVMRAWRGEHLTDVDVLVQVPDERVRTFAATAQPIVGEGGNRLGAVAVAHEVTAQRSTERFRDCHQEIQKTLRGTDSIVEAAPAVLRAVTAALGWPCAELFIVDDDGATLRAVGHYHRDGINPEGFFGHTPIKGRGITGRVWQTGQPLWVPDVGAYTALTTDYERQRVEICTREGIRTILAVPVRDGGTLLGVLTCYAATLEVHEDLLIVLLDGIAAQIAVYVALRRAEELARQLARAQDDFLDLIGHEMRTPLTAITANVGLLAEDVTGLDEEQQQMLDTVTRNTAALRHIVDALLDLSALESGHRQLHLAPVDLSAITDAAVTNVRLTAANAGIRLHTAIHYPVLVTGDTGRLRQVIDDLLSNAVKYSPAGAEVHLSLSIDDQHAELRVTDTGIGIPDTDRGRVYDRFFRAGNVRHHGTVGSGLGLSLARTIVRLHGGTIALAANQPAGTTVCVRLPSADTAS</sequence>
<dbReference type="InterPro" id="IPR003594">
    <property type="entry name" value="HATPase_dom"/>
</dbReference>
<dbReference type="Proteomes" id="UP001597183">
    <property type="component" value="Unassembled WGS sequence"/>
</dbReference>
<dbReference type="InterPro" id="IPR003661">
    <property type="entry name" value="HisK_dim/P_dom"/>
</dbReference>
<dbReference type="Pfam" id="PF00512">
    <property type="entry name" value="HisKA"/>
    <property type="match status" value="1"/>
</dbReference>
<keyword evidence="10" id="KW-0547">Nucleotide-binding</keyword>
<dbReference type="SUPFAM" id="SSF55781">
    <property type="entry name" value="GAF domain-like"/>
    <property type="match status" value="2"/>
</dbReference>
<dbReference type="PROSITE" id="PS50112">
    <property type="entry name" value="PAS"/>
    <property type="match status" value="1"/>
</dbReference>
<dbReference type="InterPro" id="IPR000014">
    <property type="entry name" value="PAS"/>
</dbReference>
<dbReference type="InterPro" id="IPR013767">
    <property type="entry name" value="PAS_fold"/>
</dbReference>
<dbReference type="PROSITE" id="PS50109">
    <property type="entry name" value="HIS_KIN"/>
    <property type="match status" value="1"/>
</dbReference>
<dbReference type="NCBIfam" id="TIGR00229">
    <property type="entry name" value="sensory_box"/>
    <property type="match status" value="1"/>
</dbReference>
<evidence type="ECO:0000256" key="1">
    <source>
        <dbReference type="ARBA" id="ARBA00000085"/>
    </source>
</evidence>